<organism evidence="9 10">
    <name type="scientific">Brachionus plicatilis</name>
    <name type="common">Marine rotifer</name>
    <name type="synonym">Brachionus muelleri</name>
    <dbReference type="NCBI Taxonomy" id="10195"/>
    <lineage>
        <taxon>Eukaryota</taxon>
        <taxon>Metazoa</taxon>
        <taxon>Spiralia</taxon>
        <taxon>Gnathifera</taxon>
        <taxon>Rotifera</taxon>
        <taxon>Eurotatoria</taxon>
        <taxon>Monogononta</taxon>
        <taxon>Pseudotrocha</taxon>
        <taxon>Ploima</taxon>
        <taxon>Brachionidae</taxon>
        <taxon>Brachionus</taxon>
    </lineage>
</organism>
<dbReference type="GO" id="GO:0003677">
    <property type="term" value="F:DNA binding"/>
    <property type="evidence" value="ECO:0007669"/>
    <property type="project" value="UniProtKB-UniRule"/>
</dbReference>
<feature type="domain" description="Homeobox" evidence="8">
    <location>
        <begin position="89"/>
        <end position="149"/>
    </location>
</feature>
<dbReference type="GO" id="GO:0000981">
    <property type="term" value="F:DNA-binding transcription factor activity, RNA polymerase II-specific"/>
    <property type="evidence" value="ECO:0007669"/>
    <property type="project" value="InterPro"/>
</dbReference>
<dbReference type="InterPro" id="IPR009057">
    <property type="entry name" value="Homeodomain-like_sf"/>
</dbReference>
<comment type="caution">
    <text evidence="9">The sequence shown here is derived from an EMBL/GenBank/DDBJ whole genome shotgun (WGS) entry which is preliminary data.</text>
</comment>
<keyword evidence="10" id="KW-1185">Reference proteome</keyword>
<evidence type="ECO:0000313" key="10">
    <source>
        <dbReference type="Proteomes" id="UP000276133"/>
    </source>
</evidence>
<evidence type="ECO:0000256" key="3">
    <source>
        <dbReference type="ARBA" id="ARBA00023155"/>
    </source>
</evidence>
<evidence type="ECO:0000256" key="5">
    <source>
        <dbReference type="PROSITE-ProRule" id="PRU00108"/>
    </source>
</evidence>
<dbReference type="GO" id="GO:0005634">
    <property type="term" value="C:nucleus"/>
    <property type="evidence" value="ECO:0007669"/>
    <property type="project" value="UniProtKB-SubCell"/>
</dbReference>
<feature type="DNA-binding region" description="Homeobox" evidence="5">
    <location>
        <begin position="91"/>
        <end position="150"/>
    </location>
</feature>
<dbReference type="PROSITE" id="PS50071">
    <property type="entry name" value="HOMEOBOX_2"/>
    <property type="match status" value="1"/>
</dbReference>
<proteinExistence type="predicted"/>
<evidence type="ECO:0000256" key="7">
    <source>
        <dbReference type="SAM" id="MobiDB-lite"/>
    </source>
</evidence>
<dbReference type="SMART" id="SM00389">
    <property type="entry name" value="HOX"/>
    <property type="match status" value="1"/>
</dbReference>
<protein>
    <submittedName>
        <fullName evidence="9">BarH-like 2 homeobox</fullName>
    </submittedName>
</protein>
<dbReference type="PRINTS" id="PR00024">
    <property type="entry name" value="HOMEOBOX"/>
</dbReference>
<dbReference type="InterPro" id="IPR001356">
    <property type="entry name" value="HD"/>
</dbReference>
<dbReference type="Gene3D" id="1.10.10.60">
    <property type="entry name" value="Homeodomain-like"/>
    <property type="match status" value="1"/>
</dbReference>
<keyword evidence="3 5" id="KW-0371">Homeobox</keyword>
<feature type="region of interest" description="Disordered" evidence="7">
    <location>
        <begin position="52"/>
        <end position="95"/>
    </location>
</feature>
<evidence type="ECO:0000256" key="6">
    <source>
        <dbReference type="RuleBase" id="RU000682"/>
    </source>
</evidence>
<evidence type="ECO:0000256" key="4">
    <source>
        <dbReference type="ARBA" id="ARBA00023242"/>
    </source>
</evidence>
<dbReference type="PANTHER" id="PTHR24333:SF5">
    <property type="entry name" value="VENT HOMEOBOX"/>
    <property type="match status" value="1"/>
</dbReference>
<evidence type="ECO:0000313" key="9">
    <source>
        <dbReference type="EMBL" id="RNA31262.1"/>
    </source>
</evidence>
<evidence type="ECO:0000256" key="1">
    <source>
        <dbReference type="ARBA" id="ARBA00004123"/>
    </source>
</evidence>
<reference evidence="9 10" key="1">
    <citation type="journal article" date="2018" name="Sci. Rep.">
        <title>Genomic signatures of local adaptation to the degree of environmental predictability in rotifers.</title>
        <authorList>
            <person name="Franch-Gras L."/>
            <person name="Hahn C."/>
            <person name="Garcia-Roger E.M."/>
            <person name="Carmona M.J."/>
            <person name="Serra M."/>
            <person name="Gomez A."/>
        </authorList>
    </citation>
    <scope>NUCLEOTIDE SEQUENCE [LARGE SCALE GENOMIC DNA]</scope>
    <source>
        <strain evidence="9">HYR1</strain>
    </source>
</reference>
<dbReference type="OrthoDB" id="6159439at2759"/>
<dbReference type="CDD" id="cd00086">
    <property type="entry name" value="homeodomain"/>
    <property type="match status" value="1"/>
</dbReference>
<keyword evidence="2 5" id="KW-0238">DNA-binding</keyword>
<dbReference type="Pfam" id="PF00046">
    <property type="entry name" value="Homeodomain"/>
    <property type="match status" value="1"/>
</dbReference>
<dbReference type="EMBL" id="REGN01001959">
    <property type="protein sequence ID" value="RNA31262.1"/>
    <property type="molecule type" value="Genomic_DNA"/>
</dbReference>
<sequence>MSFQKTKPKKSFLIADILDLNETSSDSFQDQTAVSSHNSTFYEEEEQIYLNESLNENSHSSETRRSRSRSGERSRSRSRSSSTSSSNLKKNRKSRTAFSDYQLNSLEKSFEKHKYLNVQDRIELASRLNLTDTQVKTWYQNRRTKWKRQSSMGLEWILAAAALEQNSNTQNQQCVNQSTTSSINQFNYLPQLMGNFQNYQAISGLAHSKTYYSNSLLQCNKSNEQAYKKDNESESICC</sequence>
<dbReference type="PANTHER" id="PTHR24333">
    <property type="entry name" value="HOMEO BOX HB9 LIKE A-RELATED"/>
    <property type="match status" value="1"/>
</dbReference>
<dbReference type="STRING" id="10195.A0A3M7S681"/>
<accession>A0A3M7S681</accession>
<dbReference type="SUPFAM" id="SSF46689">
    <property type="entry name" value="Homeodomain-like"/>
    <property type="match status" value="1"/>
</dbReference>
<dbReference type="PROSITE" id="PS00027">
    <property type="entry name" value="HOMEOBOX_1"/>
    <property type="match status" value="1"/>
</dbReference>
<keyword evidence="4 5" id="KW-0539">Nucleus</keyword>
<feature type="compositionally biased region" description="Basic and acidic residues" evidence="7">
    <location>
        <begin position="59"/>
        <end position="75"/>
    </location>
</feature>
<name>A0A3M7S681_BRAPC</name>
<dbReference type="InterPro" id="IPR020479">
    <property type="entry name" value="HD_metazoa"/>
</dbReference>
<gene>
    <name evidence="9" type="ORF">BpHYR1_045595</name>
</gene>
<dbReference type="InterPro" id="IPR017970">
    <property type="entry name" value="Homeobox_CS"/>
</dbReference>
<evidence type="ECO:0000259" key="8">
    <source>
        <dbReference type="PROSITE" id="PS50071"/>
    </source>
</evidence>
<dbReference type="InterPro" id="IPR050848">
    <property type="entry name" value="Homeobox_TF"/>
</dbReference>
<dbReference type="Proteomes" id="UP000276133">
    <property type="component" value="Unassembled WGS sequence"/>
</dbReference>
<feature type="compositionally biased region" description="Low complexity" evidence="7">
    <location>
        <begin position="79"/>
        <end position="88"/>
    </location>
</feature>
<dbReference type="AlphaFoldDB" id="A0A3M7S681"/>
<evidence type="ECO:0000256" key="2">
    <source>
        <dbReference type="ARBA" id="ARBA00023125"/>
    </source>
</evidence>
<comment type="subcellular location">
    <subcellularLocation>
        <location evidence="1 5 6">Nucleus</location>
    </subcellularLocation>
</comment>